<sequence length="163" mass="18318">MAFMRVVCFVLLVGLAAAACQPDCAKCPPMWTFYNDNCYRYFGTGKPFAEAERHCQQFTQVGQAHLASIASRDENNLLFTMWESVRGTTEGGLWIGYNDLVNEGYFSWTDLTEITYTGWSDNEPGGYGSNRDCVEMMRDNGGQWEDKACGGEKSFFCKLAVTK</sequence>
<dbReference type="PROSITE" id="PS50041">
    <property type="entry name" value="C_TYPE_LECTIN_2"/>
    <property type="match status" value="1"/>
</dbReference>
<name>A0A914AR07_PATMI</name>
<dbReference type="RefSeq" id="XP_038065826.1">
    <property type="nucleotide sequence ID" value="XM_038209898.1"/>
</dbReference>
<dbReference type="Pfam" id="PF00059">
    <property type="entry name" value="Lectin_C"/>
    <property type="match status" value="1"/>
</dbReference>
<evidence type="ECO:0000313" key="4">
    <source>
        <dbReference type="Proteomes" id="UP000887568"/>
    </source>
</evidence>
<dbReference type="Gene3D" id="3.10.100.10">
    <property type="entry name" value="Mannose-Binding Protein A, subunit A"/>
    <property type="match status" value="1"/>
</dbReference>
<dbReference type="InterPro" id="IPR001304">
    <property type="entry name" value="C-type_lectin-like"/>
</dbReference>
<proteinExistence type="predicted"/>
<dbReference type="PANTHER" id="PTHR22803">
    <property type="entry name" value="MANNOSE, PHOSPHOLIPASE, LECTIN RECEPTOR RELATED"/>
    <property type="match status" value="1"/>
</dbReference>
<dbReference type="AlphaFoldDB" id="A0A914AR07"/>
<evidence type="ECO:0000313" key="3">
    <source>
        <dbReference type="EnsemblMetazoa" id="XP_038065826.1"/>
    </source>
</evidence>
<reference evidence="3" key="1">
    <citation type="submission" date="2022-11" db="UniProtKB">
        <authorList>
            <consortium name="EnsemblMetazoa"/>
        </authorList>
    </citation>
    <scope>IDENTIFICATION</scope>
</reference>
<dbReference type="OrthoDB" id="418245at2759"/>
<evidence type="ECO:0000259" key="2">
    <source>
        <dbReference type="PROSITE" id="PS50041"/>
    </source>
</evidence>
<dbReference type="InterPro" id="IPR050111">
    <property type="entry name" value="C-type_lectin/snaclec_domain"/>
</dbReference>
<keyword evidence="1" id="KW-0732">Signal</keyword>
<dbReference type="OMA" id="WRYNDAS"/>
<feature type="domain" description="C-type lectin" evidence="2">
    <location>
        <begin position="34"/>
        <end position="158"/>
    </location>
</feature>
<accession>A0A914AR07</accession>
<dbReference type="InterPro" id="IPR016186">
    <property type="entry name" value="C-type_lectin-like/link_sf"/>
</dbReference>
<dbReference type="PROSITE" id="PS51257">
    <property type="entry name" value="PROKAR_LIPOPROTEIN"/>
    <property type="match status" value="1"/>
</dbReference>
<dbReference type="SUPFAM" id="SSF56436">
    <property type="entry name" value="C-type lectin-like"/>
    <property type="match status" value="1"/>
</dbReference>
<feature type="signal peptide" evidence="1">
    <location>
        <begin position="1"/>
        <end position="18"/>
    </location>
</feature>
<dbReference type="EnsemblMetazoa" id="XM_038209898.1">
    <property type="protein sequence ID" value="XP_038065826.1"/>
    <property type="gene ID" value="LOC119735942"/>
</dbReference>
<dbReference type="SMART" id="SM00034">
    <property type="entry name" value="CLECT"/>
    <property type="match status" value="1"/>
</dbReference>
<evidence type="ECO:0000256" key="1">
    <source>
        <dbReference type="SAM" id="SignalP"/>
    </source>
</evidence>
<dbReference type="Proteomes" id="UP000887568">
    <property type="component" value="Unplaced"/>
</dbReference>
<organism evidence="3 4">
    <name type="scientific">Patiria miniata</name>
    <name type="common">Bat star</name>
    <name type="synonym">Asterina miniata</name>
    <dbReference type="NCBI Taxonomy" id="46514"/>
    <lineage>
        <taxon>Eukaryota</taxon>
        <taxon>Metazoa</taxon>
        <taxon>Echinodermata</taxon>
        <taxon>Eleutherozoa</taxon>
        <taxon>Asterozoa</taxon>
        <taxon>Asteroidea</taxon>
        <taxon>Valvatacea</taxon>
        <taxon>Valvatida</taxon>
        <taxon>Asterinidae</taxon>
        <taxon>Patiria</taxon>
    </lineage>
</organism>
<keyword evidence="4" id="KW-1185">Reference proteome</keyword>
<protein>
    <recommendedName>
        <fullName evidence="2">C-type lectin domain-containing protein</fullName>
    </recommendedName>
</protein>
<dbReference type="InterPro" id="IPR016187">
    <property type="entry name" value="CTDL_fold"/>
</dbReference>
<feature type="chain" id="PRO_5037571267" description="C-type lectin domain-containing protein" evidence="1">
    <location>
        <begin position="19"/>
        <end position="163"/>
    </location>
</feature>
<dbReference type="GeneID" id="119735942"/>